<proteinExistence type="predicted"/>
<evidence type="ECO:0000313" key="2">
    <source>
        <dbReference type="Proteomes" id="UP001228905"/>
    </source>
</evidence>
<dbReference type="RefSeq" id="WP_307351019.1">
    <property type="nucleotide sequence ID" value="NZ_JAUSVS010000007.1"/>
</dbReference>
<dbReference type="Proteomes" id="UP001228905">
    <property type="component" value="Unassembled WGS sequence"/>
</dbReference>
<keyword evidence="2" id="KW-1185">Reference proteome</keyword>
<reference evidence="1 2" key="1">
    <citation type="submission" date="2023-07" db="EMBL/GenBank/DDBJ databases">
        <title>Genomic Encyclopedia of Type Strains, Phase IV (KMG-IV): sequencing the most valuable type-strain genomes for metagenomic binning, comparative biology and taxonomic classification.</title>
        <authorList>
            <person name="Goeker M."/>
        </authorList>
    </citation>
    <scope>NUCLEOTIDE SEQUENCE [LARGE SCALE GENOMIC DNA]</scope>
    <source>
        <strain evidence="1 2">DSM 18695</strain>
    </source>
</reference>
<protein>
    <submittedName>
        <fullName evidence="1">Uncharacterized protein</fullName>
    </submittedName>
</protein>
<organism evidence="1 2">
    <name type="scientific">Caulobacter ginsengisoli</name>
    <dbReference type="NCBI Taxonomy" id="400775"/>
    <lineage>
        <taxon>Bacteria</taxon>
        <taxon>Pseudomonadati</taxon>
        <taxon>Pseudomonadota</taxon>
        <taxon>Alphaproteobacteria</taxon>
        <taxon>Caulobacterales</taxon>
        <taxon>Caulobacteraceae</taxon>
        <taxon>Caulobacter</taxon>
    </lineage>
</organism>
<dbReference type="EMBL" id="JAUSVS010000007">
    <property type="protein sequence ID" value="MDQ0465576.1"/>
    <property type="molecule type" value="Genomic_DNA"/>
</dbReference>
<comment type="caution">
    <text evidence="1">The sequence shown here is derived from an EMBL/GenBank/DDBJ whole genome shotgun (WGS) entry which is preliminary data.</text>
</comment>
<sequence length="562" mass="63206">MSTYRPYKIEFETVAGLCDGDVTQINLEHASDEAVWLHEEVHKRIFEGTPDGLLQLVVGSRTRLSQRQDEREKAAHLTEFLTQDAMFAHEAAATFQGIAAGSHAEIDGRICALNRDYKLYFDTFEIPLSRYTQSWHVKCVISELVSAWAFSSPRIRILDWDDWFYTDIYNDISGPTDRLMKWWESCKDFAFFDALDDAVRRLPEDNLWENSLRDISDHGLNNTHRIDLNGLSSASGKQMLRERIAPAVYEALEECIPIPTVLDIGRVVHGRFDRWYFAFRESKRIKSASVDRLTESGPDQRDAVARLQRSLDYGILPTDRSNFLRFSTAALTGSLRRMQRGGIAISIIQGVDGRLVIYGLSEQAIESEVNVAFRLLAEREQIAEVLDVITEFHRSNPRIFCVSVIQADGIGFFDEREPGLILPEREFIEYMDDIPRIQEILASSTLNFGNSTPNERVRCIHGKYVTPASLAGLLGDLQGSVGFGRVEFHSSAAGRPTAIAVYVGIEPSGEVMICVNVPSSLNDVAPFINLRVDEGGLTELTLNFGLVLQLMTLSCVNGRDIL</sequence>
<name>A0ABU0IU90_9CAUL</name>
<accession>A0ABU0IU90</accession>
<gene>
    <name evidence="1" type="ORF">QO010_003365</name>
</gene>
<evidence type="ECO:0000313" key="1">
    <source>
        <dbReference type="EMBL" id="MDQ0465576.1"/>
    </source>
</evidence>